<accession>A0A844HVU7</accession>
<organism evidence="2 3">
    <name type="scientific">Paracoccus litorisediminis</name>
    <dbReference type="NCBI Taxonomy" id="2006130"/>
    <lineage>
        <taxon>Bacteria</taxon>
        <taxon>Pseudomonadati</taxon>
        <taxon>Pseudomonadota</taxon>
        <taxon>Alphaproteobacteria</taxon>
        <taxon>Rhodobacterales</taxon>
        <taxon>Paracoccaceae</taxon>
        <taxon>Paracoccus</taxon>
    </lineage>
</organism>
<keyword evidence="3" id="KW-1185">Reference proteome</keyword>
<feature type="transmembrane region" description="Helical" evidence="1">
    <location>
        <begin position="117"/>
        <end position="140"/>
    </location>
</feature>
<dbReference type="EMBL" id="WMIG01000017">
    <property type="protein sequence ID" value="MTH61592.1"/>
    <property type="molecule type" value="Genomic_DNA"/>
</dbReference>
<comment type="caution">
    <text evidence="2">The sequence shown here is derived from an EMBL/GenBank/DDBJ whole genome shotgun (WGS) entry which is preliminary data.</text>
</comment>
<feature type="transmembrane region" description="Helical" evidence="1">
    <location>
        <begin position="76"/>
        <end position="97"/>
    </location>
</feature>
<feature type="transmembrane region" description="Helical" evidence="1">
    <location>
        <begin position="39"/>
        <end position="55"/>
    </location>
</feature>
<proteinExistence type="predicted"/>
<name>A0A844HVU7_9RHOB</name>
<keyword evidence="1" id="KW-0812">Transmembrane</keyword>
<dbReference type="RefSeq" id="WP_155041548.1">
    <property type="nucleotide sequence ID" value="NZ_WMIG01000017.1"/>
</dbReference>
<feature type="transmembrane region" description="Helical" evidence="1">
    <location>
        <begin position="204"/>
        <end position="223"/>
    </location>
</feature>
<reference evidence="2 3" key="1">
    <citation type="submission" date="2019-11" db="EMBL/GenBank/DDBJ databases">
        <authorList>
            <person name="Dong K."/>
        </authorList>
    </citation>
    <scope>NUCLEOTIDE SEQUENCE [LARGE SCALE GENOMIC DNA]</scope>
    <source>
        <strain evidence="2 3">NBRC 112902</strain>
    </source>
</reference>
<evidence type="ECO:0000313" key="2">
    <source>
        <dbReference type="EMBL" id="MTH61592.1"/>
    </source>
</evidence>
<evidence type="ECO:0000256" key="1">
    <source>
        <dbReference type="SAM" id="Phobius"/>
    </source>
</evidence>
<gene>
    <name evidence="2" type="ORF">GL300_20465</name>
</gene>
<dbReference type="AlphaFoldDB" id="A0A844HVU7"/>
<evidence type="ECO:0000313" key="3">
    <source>
        <dbReference type="Proteomes" id="UP000449846"/>
    </source>
</evidence>
<sequence length="239" mass="26813">MSRPTRRNPLLTRLLPDAVALALLLVCMGYWWLGNLAHEVIGTAFLVLVGRHVILNRRWFGTIGRGRYDAARLVRLGLNLLIAMTMLILLATSVMISETLRGILKLPGIFTLREIHWFAAYWLVVIAGLHIGLHWHIVLAMARTRLPFLQTPVIAGAGRGFAILVAGLGLNSSFVMGLGTRLGFDYSLTMWDFSESTLPYFGHWLAITTLYAVLAHTAVRLLARHRSRFPIPKETVHDR</sequence>
<protein>
    <submittedName>
        <fullName evidence="2">DUF4405 domain-containing protein</fullName>
    </submittedName>
</protein>
<dbReference type="Proteomes" id="UP000449846">
    <property type="component" value="Unassembled WGS sequence"/>
</dbReference>
<keyword evidence="1" id="KW-1133">Transmembrane helix</keyword>
<feature type="transmembrane region" description="Helical" evidence="1">
    <location>
        <begin position="161"/>
        <end position="184"/>
    </location>
</feature>
<feature type="transmembrane region" description="Helical" evidence="1">
    <location>
        <begin position="12"/>
        <end position="33"/>
    </location>
</feature>
<dbReference type="OrthoDB" id="9779183at2"/>
<keyword evidence="1" id="KW-0472">Membrane</keyword>